<dbReference type="RefSeq" id="WP_124789964.1">
    <property type="nucleotide sequence ID" value="NZ_RQYN01000021.1"/>
</dbReference>
<comment type="caution">
    <text evidence="1">The sequence shown here is derived from an EMBL/GenBank/DDBJ whole genome shotgun (WGS) entry which is preliminary data.</text>
</comment>
<gene>
    <name evidence="1" type="ORF">EII41_06800</name>
</gene>
<reference evidence="1 2" key="1">
    <citation type="submission" date="2018-11" db="EMBL/GenBank/DDBJ databases">
        <title>Genomes From Bacteria Associated with the Canine Oral Cavity: a Test Case for Automated Genome-Based Taxonomic Assignment.</title>
        <authorList>
            <person name="Coil D.A."/>
            <person name="Jospin G."/>
            <person name="Darling A.E."/>
            <person name="Wallis C."/>
            <person name="Davis I.J."/>
            <person name="Harris S."/>
            <person name="Eisen J.A."/>
            <person name="Holcombe L.J."/>
            <person name="O'Flynn C."/>
        </authorList>
    </citation>
    <scope>NUCLEOTIDE SEQUENCE [LARGE SCALE GENOMIC DNA]</scope>
    <source>
        <strain evidence="1 2">OH1426_COT-023</strain>
    </source>
</reference>
<dbReference type="EMBL" id="RQYN01000021">
    <property type="protein sequence ID" value="RRD75216.1"/>
    <property type="molecule type" value="Genomic_DNA"/>
</dbReference>
<dbReference type="AlphaFoldDB" id="A0A3P1YZF3"/>
<dbReference type="Proteomes" id="UP000279860">
    <property type="component" value="Unassembled WGS sequence"/>
</dbReference>
<accession>A0A3P1YZF3</accession>
<protein>
    <submittedName>
        <fullName evidence="1">Uncharacterized protein</fullName>
    </submittedName>
</protein>
<evidence type="ECO:0000313" key="1">
    <source>
        <dbReference type="EMBL" id="RRD75216.1"/>
    </source>
</evidence>
<evidence type="ECO:0000313" key="2">
    <source>
        <dbReference type="Proteomes" id="UP000279860"/>
    </source>
</evidence>
<name>A0A3P1YZF3_TANFO</name>
<sequence length="63" mass="7049">MDKKRILIVGLERGTNLKIARTLGVTKEMVSMAVCGRKNTPLARKIRHVAVKQYGGKEVELEN</sequence>
<proteinExistence type="predicted"/>
<organism evidence="1 2">
    <name type="scientific">Tannerella forsythia</name>
    <name type="common">Bacteroides forsythus</name>
    <dbReference type="NCBI Taxonomy" id="28112"/>
    <lineage>
        <taxon>Bacteria</taxon>
        <taxon>Pseudomonadati</taxon>
        <taxon>Bacteroidota</taxon>
        <taxon>Bacteroidia</taxon>
        <taxon>Bacteroidales</taxon>
        <taxon>Tannerellaceae</taxon>
        <taxon>Tannerella</taxon>
    </lineage>
</organism>